<proteinExistence type="inferred from homology"/>
<comment type="caution">
    <text evidence="7">The sequence shown here is derived from an EMBL/GenBank/DDBJ whole genome shotgun (WGS) entry which is preliminary data.</text>
</comment>
<dbReference type="SUPFAM" id="SSF53756">
    <property type="entry name" value="UDP-Glycosyltransferase/glycogen phosphorylase"/>
    <property type="match status" value="1"/>
</dbReference>
<evidence type="ECO:0000256" key="4">
    <source>
        <dbReference type="ARBA" id="ARBA00022679"/>
    </source>
</evidence>
<accession>A0ABW3VT12</accession>
<comment type="subcellular location">
    <subcellularLocation>
        <location evidence="1">Membrane</location>
    </subcellularLocation>
</comment>
<evidence type="ECO:0000259" key="6">
    <source>
        <dbReference type="Pfam" id="PF06925"/>
    </source>
</evidence>
<comment type="similarity">
    <text evidence="2">Belongs to the glycosyltransferase 28 family.</text>
</comment>
<dbReference type="EMBL" id="JBHTMB010000317">
    <property type="protein sequence ID" value="MFD1237940.1"/>
    <property type="molecule type" value="Genomic_DNA"/>
</dbReference>
<feature type="domain" description="Diacylglycerol glucosyltransferase N-terminal" evidence="6">
    <location>
        <begin position="29"/>
        <end position="176"/>
    </location>
</feature>
<evidence type="ECO:0000313" key="8">
    <source>
        <dbReference type="Proteomes" id="UP001597182"/>
    </source>
</evidence>
<reference evidence="8" key="1">
    <citation type="journal article" date="2019" name="Int. J. Syst. Evol. Microbiol.">
        <title>The Global Catalogue of Microorganisms (GCM) 10K type strain sequencing project: providing services to taxonomists for standard genome sequencing and annotation.</title>
        <authorList>
            <consortium name="The Broad Institute Genomics Platform"/>
            <consortium name="The Broad Institute Genome Sequencing Center for Infectious Disease"/>
            <person name="Wu L."/>
            <person name="Ma J."/>
        </authorList>
    </citation>
    <scope>NUCLEOTIDE SEQUENCE [LARGE SCALE GENOMIC DNA]</scope>
    <source>
        <strain evidence="8">CCUG 49018</strain>
    </source>
</reference>
<keyword evidence="8" id="KW-1185">Reference proteome</keyword>
<dbReference type="InterPro" id="IPR009695">
    <property type="entry name" value="Diacylglyc_glucosyltr_N"/>
</dbReference>
<dbReference type="RefSeq" id="WP_346091915.1">
    <property type="nucleotide sequence ID" value="NZ_BAABKS010000043.1"/>
</dbReference>
<dbReference type="Gene3D" id="3.40.50.2000">
    <property type="entry name" value="Glycogen Phosphorylase B"/>
    <property type="match status" value="1"/>
</dbReference>
<keyword evidence="3" id="KW-0328">Glycosyltransferase</keyword>
<evidence type="ECO:0000256" key="1">
    <source>
        <dbReference type="ARBA" id="ARBA00004370"/>
    </source>
</evidence>
<gene>
    <name evidence="7" type="ORF">ACFQ34_32040</name>
</gene>
<protein>
    <submittedName>
        <fullName evidence="7">Glycosyltransferase</fullName>
    </submittedName>
</protein>
<evidence type="ECO:0000259" key="5">
    <source>
        <dbReference type="Pfam" id="PF04101"/>
    </source>
</evidence>
<evidence type="ECO:0000313" key="7">
    <source>
        <dbReference type="EMBL" id="MFD1237940.1"/>
    </source>
</evidence>
<dbReference type="PANTHER" id="PTHR43025">
    <property type="entry name" value="MONOGALACTOSYLDIACYLGLYCEROL SYNTHASE"/>
    <property type="match status" value="1"/>
</dbReference>
<evidence type="ECO:0000256" key="2">
    <source>
        <dbReference type="ARBA" id="ARBA00006962"/>
    </source>
</evidence>
<evidence type="ECO:0000256" key="3">
    <source>
        <dbReference type="ARBA" id="ARBA00022676"/>
    </source>
</evidence>
<name>A0ABW3VT12_9PSEU</name>
<feature type="domain" description="Glycosyl transferase family 28 C-terminal" evidence="5">
    <location>
        <begin position="216"/>
        <end position="336"/>
    </location>
</feature>
<dbReference type="PANTHER" id="PTHR43025:SF3">
    <property type="entry name" value="MONOGALACTOSYLDIACYLGLYCEROL SYNTHASE 1, CHLOROPLASTIC"/>
    <property type="match status" value="1"/>
</dbReference>
<dbReference type="InterPro" id="IPR007235">
    <property type="entry name" value="Glyco_trans_28_C"/>
</dbReference>
<dbReference type="Pfam" id="PF06925">
    <property type="entry name" value="MGDG_synth"/>
    <property type="match status" value="1"/>
</dbReference>
<dbReference type="InterPro" id="IPR050519">
    <property type="entry name" value="Glycosyltransf_28_UgtP"/>
</dbReference>
<dbReference type="Pfam" id="PF04101">
    <property type="entry name" value="Glyco_tran_28_C"/>
    <property type="match status" value="1"/>
</dbReference>
<organism evidence="7 8">
    <name type="scientific">Pseudonocardia benzenivorans</name>
    <dbReference type="NCBI Taxonomy" id="228005"/>
    <lineage>
        <taxon>Bacteria</taxon>
        <taxon>Bacillati</taxon>
        <taxon>Actinomycetota</taxon>
        <taxon>Actinomycetes</taxon>
        <taxon>Pseudonocardiales</taxon>
        <taxon>Pseudonocardiaceae</taxon>
        <taxon>Pseudonocardia</taxon>
    </lineage>
</organism>
<sequence length="389" mass="40528">MELSGPAPDGPPEGPGHVLVLSAPVGEGHVAAARALATRMRALWPGAVVREVESTGSTARDAALARSYAATMRYVPGLYGVAYDALLHAPRAAAPFKAVSAARVGHDLAPLVEAERPDLVVSTYPMTTGGLAWLRRHGRLSARSVAVVTDMAVHPYWAWRDVDETWTLLESSREQALTVVPGADVRVAPAAVDVRFAPRDRHAARVDLGLPVVGFTVLVSGGSLGFGDVDTVVDAVLAAATADRPVRVVVLCGRNERLRRDLEARGLPETTLRAVGWTDRVPDLIAAGDVVLTTAGGVIATEALAVGRPVVFATPVAGHGRAGARLAEQAGLALVCPRPADVTATIARLAADPDAVAPLEARAAEFGVRDLDAALRELAGRVRTPAGRP</sequence>
<keyword evidence="4" id="KW-0808">Transferase</keyword>
<dbReference type="Proteomes" id="UP001597182">
    <property type="component" value="Unassembled WGS sequence"/>
</dbReference>